<dbReference type="PROSITE" id="PS51257">
    <property type="entry name" value="PROKAR_LIPOPROTEIN"/>
    <property type="match status" value="1"/>
</dbReference>
<reference evidence="2" key="1">
    <citation type="journal article" date="2014" name="Genome Biol. Evol.">
        <title>Pangenome evidence for extensive interdomain horizontal transfer affecting lineage core and shell genes in uncultured planktonic thaumarchaeota and euryarchaeota.</title>
        <authorList>
            <person name="Deschamps P."/>
            <person name="Zivanovic Y."/>
            <person name="Moreira D."/>
            <person name="Rodriguez-Valera F."/>
            <person name="Lopez-Garcia P."/>
        </authorList>
    </citation>
    <scope>NUCLEOTIDE SEQUENCE</scope>
</reference>
<organism evidence="2">
    <name type="scientific">uncultured marine group II/III euryarchaeote SAT1000_50_G04</name>
    <dbReference type="NCBI Taxonomy" id="1456586"/>
    <lineage>
        <taxon>Archaea</taxon>
        <taxon>Methanobacteriati</taxon>
        <taxon>Methanobacteriota</taxon>
        <taxon>environmental samples</taxon>
    </lineage>
</organism>
<dbReference type="AlphaFoldDB" id="A0A075IBU9"/>
<feature type="compositionally biased region" description="Acidic residues" evidence="1">
    <location>
        <begin position="41"/>
        <end position="60"/>
    </location>
</feature>
<protein>
    <submittedName>
        <fullName evidence="2">Uncharacterized protein</fullName>
    </submittedName>
</protein>
<accession>A0A075IBU9</accession>
<sequence length="321" mass="35973">MQARSLALILAALMTIGSLAGCVEPEIEDHTHEEGDHAHDEGEDEHSDEGEHDDEGETEDENHGEHETEPESPPWFCNSSGMGGHHMDPAYTGMMKGQLSDDDCAIVSIQFAAAAEWASQWPTIADAEADGWHMAVGYVAGMGTHHVRLNDYWMEDDVDFDPEDPEFPGTRMDGIFEYDKPEFLMYSGTDPDSELVGFAWYVKTDSTTPPPGFAGANDWWHRHLSLCFTNDSFLVVGEELEDETCDGANGTNVHLQDYWMSHAWIYGNWLQQHDVFANHHPCLPEDGPLTDENDMCWMDAMHGADHEMDDEDGSDDEHQHS</sequence>
<evidence type="ECO:0000256" key="1">
    <source>
        <dbReference type="SAM" id="MobiDB-lite"/>
    </source>
</evidence>
<dbReference type="EMBL" id="KF901288">
    <property type="protein sequence ID" value="AIF25379.1"/>
    <property type="molecule type" value="Genomic_DNA"/>
</dbReference>
<evidence type="ECO:0000313" key="2">
    <source>
        <dbReference type="EMBL" id="AIF25379.1"/>
    </source>
</evidence>
<feature type="compositionally biased region" description="Basic and acidic residues" evidence="1">
    <location>
        <begin position="30"/>
        <end position="40"/>
    </location>
</feature>
<name>A0A075IBU9_9EURY</name>
<proteinExistence type="predicted"/>
<feature type="region of interest" description="Disordered" evidence="1">
    <location>
        <begin position="30"/>
        <end position="81"/>
    </location>
</feature>